<keyword evidence="3" id="KW-1185">Reference proteome</keyword>
<protein>
    <submittedName>
        <fullName evidence="2">Uncharacterized protein</fullName>
    </submittedName>
</protein>
<feature type="transmembrane region" description="Helical" evidence="1">
    <location>
        <begin position="20"/>
        <end position="43"/>
    </location>
</feature>
<keyword evidence="1" id="KW-0812">Transmembrane</keyword>
<name>A0A8F3C9E5_9CAUD</name>
<evidence type="ECO:0000313" key="2">
    <source>
        <dbReference type="EMBL" id="QWY14190.1"/>
    </source>
</evidence>
<dbReference type="EMBL" id="MZ342906">
    <property type="protein sequence ID" value="QWY14190.1"/>
    <property type="molecule type" value="Genomic_DNA"/>
</dbReference>
<evidence type="ECO:0000256" key="1">
    <source>
        <dbReference type="SAM" id="Phobius"/>
    </source>
</evidence>
<sequence>MKHKDHPKYVSLLDAALLCTYWLLIIIGVVLMICGVVQFFMYLQSVLDITLANTIILAILGVIAFCVIVFFVWLSMNDDSTHTFY</sequence>
<dbReference type="Proteomes" id="UP000693883">
    <property type="component" value="Segment"/>
</dbReference>
<evidence type="ECO:0000313" key="3">
    <source>
        <dbReference type="Proteomes" id="UP000693883"/>
    </source>
</evidence>
<feature type="transmembrane region" description="Helical" evidence="1">
    <location>
        <begin position="55"/>
        <end position="76"/>
    </location>
</feature>
<keyword evidence="1" id="KW-0472">Membrane</keyword>
<gene>
    <name evidence="2" type="ORF">SU7_92</name>
</gene>
<accession>A0A8F3C9E5</accession>
<proteinExistence type="predicted"/>
<reference evidence="2 3" key="1">
    <citation type="submission" date="2021-06" db="EMBL/GenBank/DDBJ databases">
        <title>Complete genome sequence of vB_EcoP_SU7, a Podoviridae coliphage with C3 morphotype.</title>
        <authorList>
            <person name="Koonjan S."/>
            <person name="Cooper C.J."/>
            <person name="Nilsson A.S."/>
        </authorList>
    </citation>
    <scope>NUCLEOTIDE SEQUENCE [LARGE SCALE GENOMIC DNA]</scope>
</reference>
<keyword evidence="1" id="KW-1133">Transmembrane helix</keyword>
<organism evidence="2 3">
    <name type="scientific">Escherichia phage vB_EcoP_SU7</name>
    <dbReference type="NCBI Taxonomy" id="2849626"/>
    <lineage>
        <taxon>Viruses</taxon>
        <taxon>Duplodnaviria</taxon>
        <taxon>Heunggongvirae</taxon>
        <taxon>Uroviricota</taxon>
        <taxon>Caudoviricetes</taxon>
        <taxon>Mktvariviridae</taxon>
        <taxon>Gordonclarkvirinae</taxon>
        <taxon>Suseptimavirus</taxon>
        <taxon>Suseptimavirus SU7</taxon>
    </lineage>
</organism>